<name>A0A7I7Z039_9MYCO</name>
<dbReference type="InterPro" id="IPR036689">
    <property type="entry name" value="ESAT-6-like_sf"/>
</dbReference>
<evidence type="ECO:0000313" key="3">
    <source>
        <dbReference type="Proteomes" id="UP000467105"/>
    </source>
</evidence>
<sequence>MAVFVDPDMLHSGADDSRRAGGHAEEGAGHLSRGPLASGMFGEFAAAEEFHDALSSAHAQHVKNLQAHREALTSVSKKAHYAATTFTTMDQRNAAELRSVRGESGNSTPRS</sequence>
<feature type="region of interest" description="Disordered" evidence="1">
    <location>
        <begin position="92"/>
        <end position="111"/>
    </location>
</feature>
<evidence type="ECO:0000256" key="1">
    <source>
        <dbReference type="SAM" id="MobiDB-lite"/>
    </source>
</evidence>
<dbReference type="Pfam" id="PF10817">
    <property type="entry name" value="DUF2563"/>
    <property type="match status" value="1"/>
</dbReference>
<evidence type="ECO:0008006" key="4">
    <source>
        <dbReference type="Google" id="ProtNLM"/>
    </source>
</evidence>
<dbReference type="Proteomes" id="UP000467105">
    <property type="component" value="Chromosome"/>
</dbReference>
<dbReference type="SUPFAM" id="SSF140453">
    <property type="entry name" value="EsxAB dimer-like"/>
    <property type="match status" value="1"/>
</dbReference>
<protein>
    <recommendedName>
        <fullName evidence="4">DUF2563 domain-containing protein</fullName>
    </recommendedName>
</protein>
<feature type="compositionally biased region" description="Basic and acidic residues" evidence="1">
    <location>
        <begin position="13"/>
        <end position="28"/>
    </location>
</feature>
<proteinExistence type="predicted"/>
<dbReference type="InterPro" id="IPR022534">
    <property type="entry name" value="DUF2563"/>
</dbReference>
<dbReference type="AlphaFoldDB" id="A0A7I7Z039"/>
<reference evidence="2 3" key="1">
    <citation type="journal article" date="2019" name="Emerg. Microbes Infect.">
        <title>Comprehensive subspecies identification of 175 nontuberculous mycobacteria species based on 7547 genomic profiles.</title>
        <authorList>
            <person name="Matsumoto Y."/>
            <person name="Kinjo T."/>
            <person name="Motooka D."/>
            <person name="Nabeya D."/>
            <person name="Jung N."/>
            <person name="Uechi K."/>
            <person name="Horii T."/>
            <person name="Iida T."/>
            <person name="Fujita J."/>
            <person name="Nakamura S."/>
        </authorList>
    </citation>
    <scope>NUCLEOTIDE SEQUENCE [LARGE SCALE GENOMIC DNA]</scope>
    <source>
        <strain evidence="2 3">JCM 14742</strain>
    </source>
</reference>
<gene>
    <name evidence="2" type="ORF">MPRM_38750</name>
</gene>
<organism evidence="2 3">
    <name type="scientific">Mycobacterium parmense</name>
    <dbReference type="NCBI Taxonomy" id="185642"/>
    <lineage>
        <taxon>Bacteria</taxon>
        <taxon>Bacillati</taxon>
        <taxon>Actinomycetota</taxon>
        <taxon>Actinomycetes</taxon>
        <taxon>Mycobacteriales</taxon>
        <taxon>Mycobacteriaceae</taxon>
        <taxon>Mycobacterium</taxon>
        <taxon>Mycobacterium simiae complex</taxon>
    </lineage>
</organism>
<dbReference type="EMBL" id="AP022614">
    <property type="protein sequence ID" value="BBZ46594.1"/>
    <property type="molecule type" value="Genomic_DNA"/>
</dbReference>
<accession>A0A7I7Z039</accession>
<evidence type="ECO:0000313" key="2">
    <source>
        <dbReference type="EMBL" id="BBZ46594.1"/>
    </source>
</evidence>
<feature type="region of interest" description="Disordered" evidence="1">
    <location>
        <begin position="1"/>
        <end position="34"/>
    </location>
</feature>
<keyword evidence="3" id="KW-1185">Reference proteome</keyword>